<dbReference type="SUPFAM" id="SSF52540">
    <property type="entry name" value="P-loop containing nucleoside triphosphate hydrolases"/>
    <property type="match status" value="1"/>
</dbReference>
<evidence type="ECO:0000256" key="5">
    <source>
        <dbReference type="ARBA" id="ARBA00022727"/>
    </source>
</evidence>
<comment type="function">
    <text evidence="10">Phosphorylation of dTMP to form dTDP in both de novo and salvage pathways of dTTP synthesis.</text>
</comment>
<feature type="binding site" evidence="10">
    <location>
        <begin position="16"/>
        <end position="23"/>
    </location>
    <ligand>
        <name>ATP</name>
        <dbReference type="ChEBI" id="CHEBI:30616"/>
    </ligand>
</feature>
<keyword evidence="8 10" id="KW-0067">ATP-binding</keyword>
<dbReference type="GO" id="GO:0006235">
    <property type="term" value="P:dTTP biosynthetic process"/>
    <property type="evidence" value="ECO:0007669"/>
    <property type="project" value="UniProtKB-UniRule"/>
</dbReference>
<evidence type="ECO:0000256" key="7">
    <source>
        <dbReference type="ARBA" id="ARBA00022777"/>
    </source>
</evidence>
<protein>
    <recommendedName>
        <fullName evidence="3 10">Thymidylate kinase</fullName>
        <ecNumber evidence="2 10">2.7.4.9</ecNumber>
    </recommendedName>
    <alternativeName>
        <fullName evidence="10">dTMP kinase</fullName>
    </alternativeName>
</protein>
<dbReference type="GO" id="GO:0005829">
    <property type="term" value="C:cytosol"/>
    <property type="evidence" value="ECO:0007669"/>
    <property type="project" value="TreeGrafter"/>
</dbReference>
<keyword evidence="4 10" id="KW-0808">Transferase</keyword>
<dbReference type="InterPro" id="IPR018095">
    <property type="entry name" value="Thymidylate_kin_CS"/>
</dbReference>
<dbReference type="InterPro" id="IPR039430">
    <property type="entry name" value="Thymidylate_kin-like_dom"/>
</dbReference>
<dbReference type="InterPro" id="IPR018094">
    <property type="entry name" value="Thymidylate_kinase"/>
</dbReference>
<dbReference type="GO" id="GO:0005524">
    <property type="term" value="F:ATP binding"/>
    <property type="evidence" value="ECO:0007669"/>
    <property type="project" value="UniProtKB-UniRule"/>
</dbReference>
<name>A0A7W9SVM3_ARMRO</name>
<feature type="domain" description="Thymidylate kinase-like" evidence="11">
    <location>
        <begin position="14"/>
        <end position="191"/>
    </location>
</feature>
<evidence type="ECO:0000256" key="4">
    <source>
        <dbReference type="ARBA" id="ARBA00022679"/>
    </source>
</evidence>
<gene>
    <name evidence="10" type="primary">tmk</name>
    <name evidence="12" type="ORF">HNQ39_005532</name>
</gene>
<proteinExistence type="inferred from homology"/>
<dbReference type="GO" id="GO:0006233">
    <property type="term" value="P:dTDP biosynthetic process"/>
    <property type="evidence" value="ECO:0007669"/>
    <property type="project" value="InterPro"/>
</dbReference>
<reference evidence="12 13" key="1">
    <citation type="submission" date="2020-08" db="EMBL/GenBank/DDBJ databases">
        <title>Genomic Encyclopedia of Type Strains, Phase IV (KMG-IV): sequencing the most valuable type-strain genomes for metagenomic binning, comparative biology and taxonomic classification.</title>
        <authorList>
            <person name="Goeker M."/>
        </authorList>
    </citation>
    <scope>NUCLEOTIDE SEQUENCE [LARGE SCALE GENOMIC DNA]</scope>
    <source>
        <strain evidence="12 13">DSM 23562</strain>
    </source>
</reference>
<organism evidence="12 13">
    <name type="scientific">Armatimonas rosea</name>
    <dbReference type="NCBI Taxonomy" id="685828"/>
    <lineage>
        <taxon>Bacteria</taxon>
        <taxon>Bacillati</taxon>
        <taxon>Armatimonadota</taxon>
        <taxon>Armatimonadia</taxon>
        <taxon>Armatimonadales</taxon>
        <taxon>Armatimonadaceae</taxon>
        <taxon>Armatimonas</taxon>
    </lineage>
</organism>
<evidence type="ECO:0000256" key="9">
    <source>
        <dbReference type="ARBA" id="ARBA00048743"/>
    </source>
</evidence>
<evidence type="ECO:0000259" key="11">
    <source>
        <dbReference type="Pfam" id="PF02223"/>
    </source>
</evidence>
<dbReference type="RefSeq" id="WP_184203782.1">
    <property type="nucleotide sequence ID" value="NZ_JACHGW010000008.1"/>
</dbReference>
<evidence type="ECO:0000256" key="6">
    <source>
        <dbReference type="ARBA" id="ARBA00022741"/>
    </source>
</evidence>
<dbReference type="PANTHER" id="PTHR10344:SF4">
    <property type="entry name" value="UMP-CMP KINASE 2, MITOCHONDRIAL"/>
    <property type="match status" value="1"/>
</dbReference>
<comment type="catalytic activity">
    <reaction evidence="9 10">
        <text>dTMP + ATP = dTDP + ADP</text>
        <dbReference type="Rhea" id="RHEA:13517"/>
        <dbReference type="ChEBI" id="CHEBI:30616"/>
        <dbReference type="ChEBI" id="CHEBI:58369"/>
        <dbReference type="ChEBI" id="CHEBI:63528"/>
        <dbReference type="ChEBI" id="CHEBI:456216"/>
        <dbReference type="EC" id="2.7.4.9"/>
    </reaction>
</comment>
<evidence type="ECO:0000313" key="12">
    <source>
        <dbReference type="EMBL" id="MBB6053690.1"/>
    </source>
</evidence>
<dbReference type="EC" id="2.7.4.9" evidence="2 10"/>
<dbReference type="AlphaFoldDB" id="A0A7W9SVM3"/>
<dbReference type="CDD" id="cd01672">
    <property type="entry name" value="TMPK"/>
    <property type="match status" value="1"/>
</dbReference>
<dbReference type="HAMAP" id="MF_00165">
    <property type="entry name" value="Thymidylate_kinase"/>
    <property type="match status" value="1"/>
</dbReference>
<dbReference type="EMBL" id="JACHGW010000008">
    <property type="protein sequence ID" value="MBB6053690.1"/>
    <property type="molecule type" value="Genomic_DNA"/>
</dbReference>
<comment type="similarity">
    <text evidence="1 10">Belongs to the thymidylate kinase family.</text>
</comment>
<dbReference type="Pfam" id="PF02223">
    <property type="entry name" value="Thymidylate_kin"/>
    <property type="match status" value="1"/>
</dbReference>
<evidence type="ECO:0000256" key="10">
    <source>
        <dbReference type="HAMAP-Rule" id="MF_00165"/>
    </source>
</evidence>
<dbReference type="PROSITE" id="PS01331">
    <property type="entry name" value="THYMIDYLATE_KINASE"/>
    <property type="match status" value="1"/>
</dbReference>
<evidence type="ECO:0000256" key="1">
    <source>
        <dbReference type="ARBA" id="ARBA00009776"/>
    </source>
</evidence>
<keyword evidence="7 10" id="KW-0418">Kinase</keyword>
<dbReference type="PANTHER" id="PTHR10344">
    <property type="entry name" value="THYMIDYLATE KINASE"/>
    <property type="match status" value="1"/>
</dbReference>
<accession>A0A7W9SVM3</accession>
<sequence>MPLTRLPGGLLVAIEGIDGAGKTSVSTLLSQYCGERGIACLLSKEPTSLKWGQELRRSASTGRLTLDDELELFYKDRQEHVERSIAPALAEGSVVLLDRYYWSNAAYQGGRGADVAQVLARNETFAPKPDLWLLMDVEAAVGRERIQRRGDAPNLFEDHAALTRAREIFLALAEQTPTARTLDASGALKSVAGAALQAFRDALSQKLPPDGELRERLQALLG</sequence>
<dbReference type="NCBIfam" id="TIGR00041">
    <property type="entry name" value="DTMP_kinase"/>
    <property type="match status" value="1"/>
</dbReference>
<keyword evidence="6 10" id="KW-0547">Nucleotide-binding</keyword>
<evidence type="ECO:0000256" key="3">
    <source>
        <dbReference type="ARBA" id="ARBA00017144"/>
    </source>
</evidence>
<evidence type="ECO:0000256" key="8">
    <source>
        <dbReference type="ARBA" id="ARBA00022840"/>
    </source>
</evidence>
<dbReference type="Proteomes" id="UP000520814">
    <property type="component" value="Unassembled WGS sequence"/>
</dbReference>
<comment type="caution">
    <text evidence="12">The sequence shown here is derived from an EMBL/GenBank/DDBJ whole genome shotgun (WGS) entry which is preliminary data.</text>
</comment>
<keyword evidence="5 10" id="KW-0545">Nucleotide biosynthesis</keyword>
<dbReference type="InterPro" id="IPR027417">
    <property type="entry name" value="P-loop_NTPase"/>
</dbReference>
<dbReference type="GO" id="GO:0006227">
    <property type="term" value="P:dUDP biosynthetic process"/>
    <property type="evidence" value="ECO:0007669"/>
    <property type="project" value="TreeGrafter"/>
</dbReference>
<keyword evidence="13" id="KW-1185">Reference proteome</keyword>
<evidence type="ECO:0000313" key="13">
    <source>
        <dbReference type="Proteomes" id="UP000520814"/>
    </source>
</evidence>
<evidence type="ECO:0000256" key="2">
    <source>
        <dbReference type="ARBA" id="ARBA00012980"/>
    </source>
</evidence>
<dbReference type="Gene3D" id="3.40.50.300">
    <property type="entry name" value="P-loop containing nucleotide triphosphate hydrolases"/>
    <property type="match status" value="1"/>
</dbReference>
<dbReference type="GO" id="GO:0004798">
    <property type="term" value="F:dTMP kinase activity"/>
    <property type="evidence" value="ECO:0007669"/>
    <property type="project" value="UniProtKB-UniRule"/>
</dbReference>